<dbReference type="InterPro" id="IPR017937">
    <property type="entry name" value="Thioredoxin_CS"/>
</dbReference>
<dbReference type="GO" id="GO:0015035">
    <property type="term" value="F:protein-disulfide reductase activity"/>
    <property type="evidence" value="ECO:0007669"/>
    <property type="project" value="UniProtKB-UniRule"/>
</dbReference>
<dbReference type="PANTHER" id="PTHR45663">
    <property type="entry name" value="GEO12009P1"/>
    <property type="match status" value="1"/>
</dbReference>
<dbReference type="Pfam" id="PF00085">
    <property type="entry name" value="Thioredoxin"/>
    <property type="match status" value="1"/>
</dbReference>
<accession>A0A6J4H2G8</accession>
<dbReference type="FunFam" id="3.40.30.10:FF:000001">
    <property type="entry name" value="Thioredoxin"/>
    <property type="match status" value="1"/>
</dbReference>
<sequence length="236" mass="25472">MADVTDATFETDVLLRSREVPVIVDLWAPWCGPCKQLTPTLEKVVAAAGGKVALAKVNIDENPNIAQAFRVQSIPAVFALKDGQVVDSFLGAVPEATVQRMVDQLLPTVEQTEVERLVEQGDEASLEAALALAPDDHDAVVGLAELRVADGRTEEALALLERIPESADTRRVAALARVGVDAGLDEADIADRLDGLLDQVKADDDARQQFVDLLELLGPQDPRTASYRKQLTARLF</sequence>
<dbReference type="InterPro" id="IPR036249">
    <property type="entry name" value="Thioredoxin-like_sf"/>
</dbReference>
<dbReference type="PANTHER" id="PTHR45663:SF11">
    <property type="entry name" value="GEO12009P1"/>
    <property type="match status" value="1"/>
</dbReference>
<proteinExistence type="inferred from homology"/>
<feature type="domain" description="Thioredoxin" evidence="7">
    <location>
        <begin position="1"/>
        <end position="107"/>
    </location>
</feature>
<evidence type="ECO:0000256" key="1">
    <source>
        <dbReference type="ARBA" id="ARBA00008987"/>
    </source>
</evidence>
<dbReference type="InterPro" id="IPR013766">
    <property type="entry name" value="Thioredoxin_domain"/>
</dbReference>
<keyword evidence="2" id="KW-0813">Transport</keyword>
<dbReference type="NCBIfam" id="TIGR01068">
    <property type="entry name" value="thioredoxin"/>
    <property type="match status" value="1"/>
</dbReference>
<evidence type="ECO:0000256" key="3">
    <source>
        <dbReference type="ARBA" id="ARBA00022982"/>
    </source>
</evidence>
<dbReference type="PROSITE" id="PS51352">
    <property type="entry name" value="THIOREDOXIN_2"/>
    <property type="match status" value="1"/>
</dbReference>
<dbReference type="GO" id="GO:0006950">
    <property type="term" value="P:response to stress"/>
    <property type="evidence" value="ECO:0007669"/>
    <property type="project" value="UniProtKB-ARBA"/>
</dbReference>
<keyword evidence="5" id="KW-0676">Redox-active center</keyword>
<dbReference type="InterPro" id="IPR011990">
    <property type="entry name" value="TPR-like_helical_dom_sf"/>
</dbReference>
<protein>
    <recommendedName>
        <fullName evidence="6">Thioredoxin</fullName>
    </recommendedName>
</protein>
<dbReference type="GO" id="GO:0005829">
    <property type="term" value="C:cytosol"/>
    <property type="evidence" value="ECO:0007669"/>
    <property type="project" value="TreeGrafter"/>
</dbReference>
<evidence type="ECO:0000256" key="2">
    <source>
        <dbReference type="ARBA" id="ARBA00022448"/>
    </source>
</evidence>
<keyword evidence="4" id="KW-1015">Disulfide bond</keyword>
<dbReference type="SUPFAM" id="SSF48452">
    <property type="entry name" value="TPR-like"/>
    <property type="match status" value="1"/>
</dbReference>
<dbReference type="EMBL" id="CADCSY010000003">
    <property type="protein sequence ID" value="CAA9209331.1"/>
    <property type="molecule type" value="Genomic_DNA"/>
</dbReference>
<reference evidence="8" key="1">
    <citation type="submission" date="2020-02" db="EMBL/GenBank/DDBJ databases">
        <authorList>
            <person name="Meier V. D."/>
        </authorList>
    </citation>
    <scope>NUCLEOTIDE SEQUENCE</scope>
    <source>
        <strain evidence="8">AVDCRST_MAG20</strain>
    </source>
</reference>
<organism evidence="8">
    <name type="scientific">uncultured Acidimicrobiales bacterium</name>
    <dbReference type="NCBI Taxonomy" id="310071"/>
    <lineage>
        <taxon>Bacteria</taxon>
        <taxon>Bacillati</taxon>
        <taxon>Actinomycetota</taxon>
        <taxon>Acidimicrobiia</taxon>
        <taxon>Acidimicrobiales</taxon>
        <taxon>environmental samples</taxon>
    </lineage>
</organism>
<name>A0A6J4H2G8_9ACTN</name>
<dbReference type="PROSITE" id="PS00194">
    <property type="entry name" value="THIOREDOXIN_1"/>
    <property type="match status" value="1"/>
</dbReference>
<dbReference type="CDD" id="cd02956">
    <property type="entry name" value="ybbN"/>
    <property type="match status" value="1"/>
</dbReference>
<dbReference type="Gene3D" id="3.40.30.10">
    <property type="entry name" value="Glutaredoxin"/>
    <property type="match status" value="1"/>
</dbReference>
<keyword evidence="3" id="KW-0249">Electron transport</keyword>
<dbReference type="Pfam" id="PF14561">
    <property type="entry name" value="TPR_20"/>
    <property type="match status" value="1"/>
</dbReference>
<evidence type="ECO:0000256" key="5">
    <source>
        <dbReference type="ARBA" id="ARBA00023284"/>
    </source>
</evidence>
<dbReference type="Gene3D" id="1.25.40.10">
    <property type="entry name" value="Tetratricopeptide repeat domain"/>
    <property type="match status" value="1"/>
</dbReference>
<dbReference type="GO" id="GO:0045454">
    <property type="term" value="P:cell redox homeostasis"/>
    <property type="evidence" value="ECO:0007669"/>
    <property type="project" value="TreeGrafter"/>
</dbReference>
<dbReference type="SUPFAM" id="SSF52833">
    <property type="entry name" value="Thioredoxin-like"/>
    <property type="match status" value="1"/>
</dbReference>
<gene>
    <name evidence="8" type="ORF">AVDCRST_MAG20-22</name>
</gene>
<dbReference type="AlphaFoldDB" id="A0A6J4H2G8"/>
<evidence type="ECO:0000313" key="8">
    <source>
        <dbReference type="EMBL" id="CAA9209331.1"/>
    </source>
</evidence>
<evidence type="ECO:0000256" key="6">
    <source>
        <dbReference type="NCBIfam" id="TIGR01068"/>
    </source>
</evidence>
<dbReference type="InterPro" id="IPR005746">
    <property type="entry name" value="Thioredoxin"/>
</dbReference>
<comment type="similarity">
    <text evidence="1">Belongs to the thioredoxin family.</text>
</comment>
<evidence type="ECO:0000256" key="4">
    <source>
        <dbReference type="ARBA" id="ARBA00023157"/>
    </source>
</evidence>
<evidence type="ECO:0000259" key="7">
    <source>
        <dbReference type="PROSITE" id="PS51352"/>
    </source>
</evidence>